<proteinExistence type="predicted"/>
<accession>A0A2I0TX06</accession>
<reference evidence="3" key="2">
    <citation type="submission" date="2017-12" db="EMBL/GenBank/DDBJ databases">
        <title>Genome sequence of the Bar-tailed Godwit (Limosa lapponica baueri).</title>
        <authorList>
            <person name="Lima N.C.B."/>
            <person name="Parody-Merino A.M."/>
            <person name="Battley P.F."/>
            <person name="Fidler A.E."/>
            <person name="Prosdocimi F."/>
        </authorList>
    </citation>
    <scope>NUCLEOTIDE SEQUENCE [LARGE SCALE GENOMIC DNA]</scope>
</reference>
<name>A0A2I0TX06_LIMLA</name>
<keyword evidence="3" id="KW-1185">Reference proteome</keyword>
<evidence type="ECO:0000313" key="2">
    <source>
        <dbReference type="EMBL" id="PKU38311.1"/>
    </source>
</evidence>
<feature type="compositionally biased region" description="Basic and acidic residues" evidence="1">
    <location>
        <begin position="108"/>
        <end position="142"/>
    </location>
</feature>
<gene>
    <name evidence="2" type="ORF">llap_11381</name>
</gene>
<reference evidence="3" key="1">
    <citation type="submission" date="2017-11" db="EMBL/GenBank/DDBJ databases">
        <authorList>
            <person name="Lima N.C."/>
            <person name="Parody-Merino A.M."/>
            <person name="Battley P.F."/>
            <person name="Fidler A.E."/>
            <person name="Prosdocimi F."/>
        </authorList>
    </citation>
    <scope>NUCLEOTIDE SEQUENCE [LARGE SCALE GENOMIC DNA]</scope>
</reference>
<dbReference type="AlphaFoldDB" id="A0A2I0TX06"/>
<dbReference type="Proteomes" id="UP000233556">
    <property type="component" value="Unassembled WGS sequence"/>
</dbReference>
<evidence type="ECO:0000313" key="3">
    <source>
        <dbReference type="Proteomes" id="UP000233556"/>
    </source>
</evidence>
<dbReference type="OrthoDB" id="423343at2759"/>
<feature type="region of interest" description="Disordered" evidence="1">
    <location>
        <begin position="95"/>
        <end position="142"/>
    </location>
</feature>
<feature type="compositionally biased region" description="Basic residues" evidence="1">
    <location>
        <begin position="95"/>
        <end position="104"/>
    </location>
</feature>
<organism evidence="2 3">
    <name type="scientific">Limosa lapponica baueri</name>
    <dbReference type="NCBI Taxonomy" id="1758121"/>
    <lineage>
        <taxon>Eukaryota</taxon>
        <taxon>Metazoa</taxon>
        <taxon>Chordata</taxon>
        <taxon>Craniata</taxon>
        <taxon>Vertebrata</taxon>
        <taxon>Euteleostomi</taxon>
        <taxon>Archelosauria</taxon>
        <taxon>Archosauria</taxon>
        <taxon>Dinosauria</taxon>
        <taxon>Saurischia</taxon>
        <taxon>Theropoda</taxon>
        <taxon>Coelurosauria</taxon>
        <taxon>Aves</taxon>
        <taxon>Neognathae</taxon>
        <taxon>Neoaves</taxon>
        <taxon>Charadriiformes</taxon>
        <taxon>Scolopacidae</taxon>
        <taxon>Limosa</taxon>
    </lineage>
</organism>
<evidence type="ECO:0000256" key="1">
    <source>
        <dbReference type="SAM" id="MobiDB-lite"/>
    </source>
</evidence>
<sequence length="166" mass="19034">MVIDQDTLKSNRNQSTVPTKHEPAVVLSKFKIRVYFCLKGQWRNDVVNEQGAIADCSGDICDGLWINGYPAECFNMDESHSHEKNLWLTKVTIQRKKKGGKKPSGRISAEKAEKTSVSQEKMEDSRSHMTSKEYKLQKDQHLVKNSKTLQDIARNEHIDHEDYVNS</sequence>
<protein>
    <submittedName>
        <fullName evidence="2">Morn repeat-containing protein 1</fullName>
    </submittedName>
</protein>
<dbReference type="EMBL" id="KZ506786">
    <property type="protein sequence ID" value="PKU38311.1"/>
    <property type="molecule type" value="Genomic_DNA"/>
</dbReference>